<dbReference type="InterPro" id="IPR020845">
    <property type="entry name" value="AMP-binding_CS"/>
</dbReference>
<reference evidence="4 5" key="1">
    <citation type="submission" date="2017-01" db="EMBL/GenBank/DDBJ databases">
        <authorList>
            <person name="Mah S.A."/>
            <person name="Swanson W.J."/>
            <person name="Moy G.W."/>
            <person name="Vacquier V.D."/>
        </authorList>
    </citation>
    <scope>NUCLEOTIDE SEQUENCE [LARGE SCALE GENOMIC DNA]</scope>
    <source>
        <strain evidence="4 5">GSMNP</strain>
    </source>
</reference>
<dbReference type="EMBL" id="LSSN01001315">
    <property type="protein sequence ID" value="OMJ20153.1"/>
    <property type="molecule type" value="Genomic_DNA"/>
</dbReference>
<sequence length="690" mass="77951">MKSYRVPNSTSPGFSHILRNPSTKEPFDFLNIDKNMTVYHIFTKSAAETPNNKFLGHRPYNRKANKFMPYVFQTYSEVAERATNFGAGILYLRLMIFKRFCMCPETTFEVLKRNWPVAIYSINRPEWTIADKGLNTQSLYSVALYDTLGSDSMEYILNHCEAPIVVCSLDKVPKILSNIQNLKYLQAIVCMDRLHPEDDDEYGLPYPFNVSSVNVLLQWAKSKNVILFDMYQIERMGSKNPIKHRPPKPSDIYTIMYTSGTTGNPKGAVTTHSNYAYAADISSKFGSNYNNTPSIVSFLPLAHAYGRTRENTITLQNGYIGYYCGDITKILEDTRQLQPTSFTGVPRLLTRFYDAISASTINSPNPITRKISQMGAKIKIENLHSKKIYDNYLFDRLIFNKTKAILSSKLENISTGTAPVEPYVTDFLRISLKAVISEGYAMTETASVGSRQPEGDLSNGNVGTPGQLVEFRLRDVPEMQYLSSDSPCPRGELLMRSPTVFSGYLKNVEATEETLIEDRWLASGDIAQFNEDGSVSIIDRKKSLFKLSQGEYISPEKVEVVITQDPLVMQAFVTGKRFKNHLVAIVVPDPLTFIPWATKIVSSNSSDTFQGTYTLESLCRSSEINGLILDRVIQNSKKSKLNGFETVKAVYLDHRPFDVDNNGLLTPTFKLRRFDAAKYYSEIIDSLYES</sequence>
<evidence type="ECO:0000313" key="4">
    <source>
        <dbReference type="EMBL" id="OMJ20153.1"/>
    </source>
</evidence>
<keyword evidence="2" id="KW-0067">ATP-binding</keyword>
<dbReference type="InterPro" id="IPR042099">
    <property type="entry name" value="ANL_N_sf"/>
</dbReference>
<feature type="domain" description="AMP-dependent synthetase/ligase" evidence="3">
    <location>
        <begin position="113"/>
        <end position="505"/>
    </location>
</feature>
<comment type="caution">
    <text evidence="4">The sequence shown here is derived from an EMBL/GenBank/DDBJ whole genome shotgun (WGS) entry which is preliminary data.</text>
</comment>
<dbReference type="STRING" id="133412.A0A1R1XZQ8"/>
<keyword evidence="1" id="KW-0547">Nucleotide-binding</keyword>
<dbReference type="Pfam" id="PF00501">
    <property type="entry name" value="AMP-binding"/>
    <property type="match status" value="1"/>
</dbReference>
<gene>
    <name evidence="4" type="ORF">AYI70_g4287</name>
</gene>
<dbReference type="GO" id="GO:0016020">
    <property type="term" value="C:membrane"/>
    <property type="evidence" value="ECO:0007669"/>
    <property type="project" value="TreeGrafter"/>
</dbReference>
<dbReference type="InterPro" id="IPR000873">
    <property type="entry name" value="AMP-dep_synth/lig_dom"/>
</dbReference>
<dbReference type="AlphaFoldDB" id="A0A1R1XZQ8"/>
<organism evidence="4 5">
    <name type="scientific">Smittium culicis</name>
    <dbReference type="NCBI Taxonomy" id="133412"/>
    <lineage>
        <taxon>Eukaryota</taxon>
        <taxon>Fungi</taxon>
        <taxon>Fungi incertae sedis</taxon>
        <taxon>Zoopagomycota</taxon>
        <taxon>Kickxellomycotina</taxon>
        <taxon>Harpellomycetes</taxon>
        <taxon>Harpellales</taxon>
        <taxon>Legeriomycetaceae</taxon>
        <taxon>Smittium</taxon>
    </lineage>
</organism>
<evidence type="ECO:0000256" key="1">
    <source>
        <dbReference type="ARBA" id="ARBA00022741"/>
    </source>
</evidence>
<proteinExistence type="predicted"/>
<dbReference type="Proteomes" id="UP000187283">
    <property type="component" value="Unassembled WGS sequence"/>
</dbReference>
<dbReference type="Gene3D" id="3.40.50.12780">
    <property type="entry name" value="N-terminal domain of ligase-like"/>
    <property type="match status" value="1"/>
</dbReference>
<evidence type="ECO:0000259" key="3">
    <source>
        <dbReference type="Pfam" id="PF00501"/>
    </source>
</evidence>
<name>A0A1R1XZQ8_9FUNG</name>
<accession>A0A1R1XZQ8</accession>
<evidence type="ECO:0000313" key="5">
    <source>
        <dbReference type="Proteomes" id="UP000187283"/>
    </source>
</evidence>
<dbReference type="OrthoDB" id="1700726at2759"/>
<dbReference type="PANTHER" id="PTHR43272:SF33">
    <property type="entry name" value="AMP-BINDING DOMAIN-CONTAINING PROTEIN-RELATED"/>
    <property type="match status" value="1"/>
</dbReference>
<dbReference type="GO" id="GO:0004467">
    <property type="term" value="F:long-chain fatty acid-CoA ligase activity"/>
    <property type="evidence" value="ECO:0007669"/>
    <property type="project" value="TreeGrafter"/>
</dbReference>
<evidence type="ECO:0000256" key="2">
    <source>
        <dbReference type="ARBA" id="ARBA00022840"/>
    </source>
</evidence>
<dbReference type="PROSITE" id="PS00455">
    <property type="entry name" value="AMP_BINDING"/>
    <property type="match status" value="1"/>
</dbReference>
<dbReference type="GO" id="GO:0005524">
    <property type="term" value="F:ATP binding"/>
    <property type="evidence" value="ECO:0007669"/>
    <property type="project" value="UniProtKB-KW"/>
</dbReference>
<dbReference type="GO" id="GO:0005783">
    <property type="term" value="C:endoplasmic reticulum"/>
    <property type="evidence" value="ECO:0007669"/>
    <property type="project" value="TreeGrafter"/>
</dbReference>
<protein>
    <submittedName>
        <fullName evidence="4">Long chain acyl-CoA synthetase 7, peroxisomal</fullName>
    </submittedName>
</protein>
<dbReference type="SUPFAM" id="SSF56801">
    <property type="entry name" value="Acetyl-CoA synthetase-like"/>
    <property type="match status" value="1"/>
</dbReference>
<keyword evidence="5" id="KW-1185">Reference proteome</keyword>
<dbReference type="PANTHER" id="PTHR43272">
    <property type="entry name" value="LONG-CHAIN-FATTY-ACID--COA LIGASE"/>
    <property type="match status" value="1"/>
</dbReference>